<comment type="caution">
    <text evidence="2">The sequence shown here is derived from an EMBL/GenBank/DDBJ whole genome shotgun (WGS) entry which is preliminary data.</text>
</comment>
<reference evidence="2" key="2">
    <citation type="submission" date="2021-04" db="EMBL/GenBank/DDBJ databases">
        <authorList>
            <person name="Gilroy R."/>
        </authorList>
    </citation>
    <scope>NUCLEOTIDE SEQUENCE</scope>
    <source>
        <strain evidence="2">F6-686</strain>
    </source>
</reference>
<dbReference type="AlphaFoldDB" id="A0A9E2NUE6"/>
<dbReference type="InterPro" id="IPR001466">
    <property type="entry name" value="Beta-lactam-related"/>
</dbReference>
<evidence type="ECO:0000259" key="1">
    <source>
        <dbReference type="Pfam" id="PF00144"/>
    </source>
</evidence>
<reference evidence="2" key="1">
    <citation type="journal article" date="2021" name="PeerJ">
        <title>Extensive microbial diversity within the chicken gut microbiome revealed by metagenomics and culture.</title>
        <authorList>
            <person name="Gilroy R."/>
            <person name="Ravi A."/>
            <person name="Getino M."/>
            <person name="Pursley I."/>
            <person name="Horton D.L."/>
            <person name="Alikhan N.F."/>
            <person name="Baker D."/>
            <person name="Gharbi K."/>
            <person name="Hall N."/>
            <person name="Watson M."/>
            <person name="Adriaenssens E.M."/>
            <person name="Foster-Nyarko E."/>
            <person name="Jarju S."/>
            <person name="Secka A."/>
            <person name="Antonio M."/>
            <person name="Oren A."/>
            <person name="Chaudhuri R.R."/>
            <person name="La Ragione R."/>
            <person name="Hildebrand F."/>
            <person name="Pallen M.J."/>
        </authorList>
    </citation>
    <scope>NUCLEOTIDE SEQUENCE</scope>
    <source>
        <strain evidence="2">F6-686</strain>
    </source>
</reference>
<dbReference type="Gene3D" id="3.40.710.10">
    <property type="entry name" value="DD-peptidase/beta-lactamase superfamily"/>
    <property type="match status" value="1"/>
</dbReference>
<accession>A0A9E2NUE6</accession>
<feature type="domain" description="Beta-lactamase-related" evidence="1">
    <location>
        <begin position="13"/>
        <end position="293"/>
    </location>
</feature>
<name>A0A9E2NUE6_9LACO</name>
<dbReference type="PANTHER" id="PTHR43283:SF3">
    <property type="entry name" value="BETA-LACTAMASE FAMILY PROTEIN (AFU_ORTHOLOGUE AFUA_5G07500)"/>
    <property type="match status" value="1"/>
</dbReference>
<evidence type="ECO:0000313" key="3">
    <source>
        <dbReference type="Proteomes" id="UP000823844"/>
    </source>
</evidence>
<evidence type="ECO:0000313" key="2">
    <source>
        <dbReference type="EMBL" id="MBU3829247.1"/>
    </source>
</evidence>
<dbReference type="Proteomes" id="UP000823844">
    <property type="component" value="Unassembled WGS sequence"/>
</dbReference>
<dbReference type="PANTHER" id="PTHR43283">
    <property type="entry name" value="BETA-LACTAMASE-RELATED"/>
    <property type="match status" value="1"/>
</dbReference>
<sequence>MRHAIDQLGLKGSVLVVKNSRPWLKYATANKPDTSYLINSVQKSMTATMVMRAVQNHKLKLSTKLSEFYPEVAGADQVTVANLLNMTSGLDLRKGEKLGTDVYISDEDNFKSDVEKTVFNPKMLGKWHYTSVNYVYLCGILSKIENKSYEEMFRATYIKPLKLKHTEFLWANIPQLKASGWVPSYRYRDGRYKRVKHERAVKDARDELGAGSIVMSDGDLAKTLHAILAGNLLTQKSRSILFTGKAPSYYNGGLYNTHQFKKANGAGEGYFTFLRTTNDAKYMIIIQSNRTNHDRFNSLKSQISGIMSLLLTLE</sequence>
<dbReference type="InterPro" id="IPR012338">
    <property type="entry name" value="Beta-lactam/transpept-like"/>
</dbReference>
<organism evidence="2 3">
    <name type="scientific">Candidatus Lactobacillus pullistercoris</name>
    <dbReference type="NCBI Taxonomy" id="2838636"/>
    <lineage>
        <taxon>Bacteria</taxon>
        <taxon>Bacillati</taxon>
        <taxon>Bacillota</taxon>
        <taxon>Bacilli</taxon>
        <taxon>Lactobacillales</taxon>
        <taxon>Lactobacillaceae</taxon>
        <taxon>Lactobacillus</taxon>
    </lineage>
</organism>
<dbReference type="Pfam" id="PF00144">
    <property type="entry name" value="Beta-lactamase"/>
    <property type="match status" value="1"/>
</dbReference>
<protein>
    <submittedName>
        <fullName evidence="2">Beta-lactamase family protein</fullName>
    </submittedName>
</protein>
<gene>
    <name evidence="2" type="ORF">H9806_09100</name>
</gene>
<proteinExistence type="predicted"/>
<dbReference type="InterPro" id="IPR050789">
    <property type="entry name" value="Diverse_Enzym_Activities"/>
</dbReference>
<dbReference type="SUPFAM" id="SSF56601">
    <property type="entry name" value="beta-lactamase/transpeptidase-like"/>
    <property type="match status" value="1"/>
</dbReference>
<dbReference type="EMBL" id="JAHLFT010000122">
    <property type="protein sequence ID" value="MBU3829247.1"/>
    <property type="molecule type" value="Genomic_DNA"/>
</dbReference>